<feature type="transmembrane region" description="Helical" evidence="1">
    <location>
        <begin position="183"/>
        <end position="204"/>
    </location>
</feature>
<dbReference type="InterPro" id="IPR022757">
    <property type="entry name" value="Gsf2"/>
</dbReference>
<proteinExistence type="predicted"/>
<dbReference type="Pfam" id="PF11055">
    <property type="entry name" value="Gsf2"/>
    <property type="match status" value="1"/>
</dbReference>
<dbReference type="STRING" id="418784.A0A2P7YUK3"/>
<evidence type="ECO:0000256" key="1">
    <source>
        <dbReference type="SAM" id="Phobius"/>
    </source>
</evidence>
<dbReference type="AlphaFoldDB" id="A0A2P7YUK3"/>
<dbReference type="EMBL" id="PYFQ01000002">
    <property type="protein sequence ID" value="PSK39635.1"/>
    <property type="molecule type" value="Genomic_DNA"/>
</dbReference>
<keyword evidence="3" id="KW-1185">Reference proteome</keyword>
<reference evidence="2 3" key="1">
    <citation type="submission" date="2018-03" db="EMBL/GenBank/DDBJ databases">
        <title>Candida pseudohaemulonii genome assembly and annotation.</title>
        <authorList>
            <person name="Munoz J.F."/>
            <person name="Gade L.G."/>
            <person name="Chow N.A."/>
            <person name="Litvintseva A.P."/>
            <person name="Loparev V.N."/>
            <person name="Cuomo C.A."/>
        </authorList>
    </citation>
    <scope>NUCLEOTIDE SEQUENCE [LARGE SCALE GENOMIC DNA]</scope>
    <source>
        <strain evidence="2 3">B12108</strain>
    </source>
</reference>
<dbReference type="RefSeq" id="XP_024714725.1">
    <property type="nucleotide sequence ID" value="XM_024856845.1"/>
</dbReference>
<feature type="transmembrane region" description="Helical" evidence="1">
    <location>
        <begin position="105"/>
        <end position="129"/>
    </location>
</feature>
<protein>
    <submittedName>
        <fullName evidence="2">Uncharacterized protein</fullName>
    </submittedName>
</protein>
<evidence type="ECO:0000313" key="2">
    <source>
        <dbReference type="EMBL" id="PSK39635.1"/>
    </source>
</evidence>
<name>A0A2P7YUK3_9ASCO</name>
<evidence type="ECO:0000313" key="3">
    <source>
        <dbReference type="Proteomes" id="UP000241107"/>
    </source>
</evidence>
<keyword evidence="1" id="KW-0472">Membrane</keyword>
<dbReference type="GeneID" id="36564827"/>
<gene>
    <name evidence="2" type="ORF">C7M61_001437</name>
</gene>
<keyword evidence="1" id="KW-1133">Transmembrane helix</keyword>
<comment type="caution">
    <text evidence="2">The sequence shown here is derived from an EMBL/GenBank/DDBJ whole genome shotgun (WGS) entry which is preliminary data.</text>
</comment>
<dbReference type="OrthoDB" id="4076669at2759"/>
<sequence length="359" mass="41325">MSSKEQTALEVYVRFNDDLEKDYCFQVSTETHFRDLLRIFDGLPISLRPNIFYSPRPKAFVVSTAPGYLTEDGGLLFSYETSSEKFRKKVNLDDRIAQHCWPSQLIIPVWEFLSFRFYLFVTFLIVWLYTDLPDFISPTPGICLTNQVSTLVASVATRFGYGHIADAMIKDIQDPVSVGGQCVFFVFHILKVTMIFFILHIGLFNPRKFRYSKDQEITKEKLLDLGWTGSRRATPDDYLEAYREYKIKEHGGMVPAHQAGLFTKLKKLGVWLGEGEGYDTPVSKDHKLSDITEDKYVLSYDLFVKLGENFENHITGKGAEELNASIKQFRRFGLMHSDETIRELVDKRKVGGDKKLDKD</sequence>
<accession>A0A2P7YUK3</accession>
<organism evidence="2 3">
    <name type="scientific">Candidozyma pseudohaemuli</name>
    <dbReference type="NCBI Taxonomy" id="418784"/>
    <lineage>
        <taxon>Eukaryota</taxon>
        <taxon>Fungi</taxon>
        <taxon>Dikarya</taxon>
        <taxon>Ascomycota</taxon>
        <taxon>Saccharomycotina</taxon>
        <taxon>Pichiomycetes</taxon>
        <taxon>Metschnikowiaceae</taxon>
        <taxon>Candidozyma</taxon>
    </lineage>
</organism>
<dbReference type="Proteomes" id="UP000241107">
    <property type="component" value="Unassembled WGS sequence"/>
</dbReference>
<keyword evidence="1" id="KW-0812">Transmembrane</keyword>
<dbReference type="VEuPathDB" id="FungiDB:C7M61_001437"/>